<organism evidence="1">
    <name type="scientific">marine metagenome</name>
    <dbReference type="NCBI Taxonomy" id="408172"/>
    <lineage>
        <taxon>unclassified sequences</taxon>
        <taxon>metagenomes</taxon>
        <taxon>ecological metagenomes</taxon>
    </lineage>
</organism>
<protein>
    <submittedName>
        <fullName evidence="1">Uncharacterized protein</fullName>
    </submittedName>
</protein>
<reference evidence="1" key="1">
    <citation type="submission" date="2018-05" db="EMBL/GenBank/DDBJ databases">
        <authorList>
            <person name="Lanie J.A."/>
            <person name="Ng W.-L."/>
            <person name="Kazmierczak K.M."/>
            <person name="Andrzejewski T.M."/>
            <person name="Davidsen T.M."/>
            <person name="Wayne K.J."/>
            <person name="Tettelin H."/>
            <person name="Glass J.I."/>
            <person name="Rusch D."/>
            <person name="Podicherti R."/>
            <person name="Tsui H.-C.T."/>
            <person name="Winkler M.E."/>
        </authorList>
    </citation>
    <scope>NUCLEOTIDE SEQUENCE</scope>
</reference>
<dbReference type="EMBL" id="UINC01094690">
    <property type="protein sequence ID" value="SVC50142.1"/>
    <property type="molecule type" value="Genomic_DNA"/>
</dbReference>
<gene>
    <name evidence="1" type="ORF">METZ01_LOCUS302996</name>
</gene>
<accession>A0A382MRQ9</accession>
<name>A0A382MRQ9_9ZZZZ</name>
<feature type="non-terminal residue" evidence="1">
    <location>
        <position position="1"/>
    </location>
</feature>
<feature type="non-terminal residue" evidence="1">
    <location>
        <position position="41"/>
    </location>
</feature>
<sequence>VVSSAVHQVEALTFTTDVQLMVPLINQARDSVGLSQDDIGF</sequence>
<proteinExistence type="predicted"/>
<evidence type="ECO:0000313" key="1">
    <source>
        <dbReference type="EMBL" id="SVC50142.1"/>
    </source>
</evidence>
<dbReference type="AlphaFoldDB" id="A0A382MRQ9"/>